<feature type="compositionally biased region" description="Low complexity" evidence="8">
    <location>
        <begin position="683"/>
        <end position="695"/>
    </location>
</feature>
<dbReference type="PANTHER" id="PTHR11742">
    <property type="entry name" value="MANNOSYL-OLIGOSACCHARIDE ALPHA-1,2-MANNOSIDASE-RELATED"/>
    <property type="match status" value="1"/>
</dbReference>
<evidence type="ECO:0000256" key="8">
    <source>
        <dbReference type="SAM" id="MobiDB-lite"/>
    </source>
</evidence>
<dbReference type="GO" id="GO:0005509">
    <property type="term" value="F:calcium ion binding"/>
    <property type="evidence" value="ECO:0007669"/>
    <property type="project" value="InterPro"/>
</dbReference>
<feature type="compositionally biased region" description="Acidic residues" evidence="8">
    <location>
        <begin position="704"/>
        <end position="714"/>
    </location>
</feature>
<evidence type="ECO:0000256" key="7">
    <source>
        <dbReference type="RuleBase" id="RU361193"/>
    </source>
</evidence>
<feature type="region of interest" description="Disordered" evidence="8">
    <location>
        <begin position="45"/>
        <end position="71"/>
    </location>
</feature>
<dbReference type="EC" id="3.2.1.-" evidence="7"/>
<evidence type="ECO:0000256" key="5">
    <source>
        <dbReference type="ARBA" id="ARBA00023157"/>
    </source>
</evidence>
<keyword evidence="6" id="KW-0479">Metal-binding</keyword>
<evidence type="ECO:0000256" key="2">
    <source>
        <dbReference type="ARBA" id="ARBA00004922"/>
    </source>
</evidence>
<proteinExistence type="inferred from homology"/>
<dbReference type="Gene3D" id="1.50.10.10">
    <property type="match status" value="2"/>
</dbReference>
<dbReference type="InterPro" id="IPR036026">
    <property type="entry name" value="Seven-hairpin_glycosidases"/>
</dbReference>
<protein>
    <recommendedName>
        <fullName evidence="7">alpha-1,2-Mannosidase</fullName>
        <ecNumber evidence="7">3.2.1.-</ecNumber>
    </recommendedName>
</protein>
<keyword evidence="4 7" id="KW-0378">Hydrolase</keyword>
<feature type="compositionally biased region" description="Low complexity" evidence="8">
    <location>
        <begin position="48"/>
        <end position="66"/>
    </location>
</feature>
<dbReference type="GO" id="GO:0004571">
    <property type="term" value="F:mannosyl-oligosaccharide 1,2-alpha-mannosidase activity"/>
    <property type="evidence" value="ECO:0007669"/>
    <property type="project" value="InterPro"/>
</dbReference>
<feature type="binding site" evidence="6">
    <location>
        <position position="857"/>
    </location>
    <ligand>
        <name>Ca(2+)</name>
        <dbReference type="ChEBI" id="CHEBI:29108"/>
    </ligand>
</feature>
<gene>
    <name evidence="9" type="ORF">SCODWIG_02093</name>
</gene>
<keyword evidence="7" id="KW-0326">Glycosidase</keyword>
<dbReference type="AlphaFoldDB" id="A0A376B6Q9"/>
<dbReference type="PRINTS" id="PR00747">
    <property type="entry name" value="GLYHDRLASE47"/>
</dbReference>
<sequence length="887" mass="101193">MLNSYAENELMPFLTKPEVNGIAHNDGTTSTIPTHTNEKSFLDKTTINNNADNGGNKNANGNGNQNSEKDIGKHENENIEHDVNLEDRTILLEKNKYFPILQQDLFTSRFDRSLINSDTKEEEKLNSDSLYKNIKDILYKPKYLSVEKASLKKFFQYVTDKYPIIQKSNSPGSAAIDEDNNANTNEDTARITQIRDIFKSTFNLYSNFAFGYDEVKPLSKQAINNGNGLAKTLLGSTDMLYLLGMEDEIASVLDFISSKRFGTTKTPILNIFENVVYLVGSLISAYEMSNETKPIFLDKAKHLADFSLRAFDTPNFLPLTDLPWRSPLNNRFPFQSSNFKELSGLGLEYIKLSQLLKDNSYYSSIYPIYETIDKSKKNVFDIDYLFPNTVDASGCSLLSNKDMQNGVHLGSNVMKSIHNGDFVFCKQSDTLLPDNFQKIQYYSVNHNEEKMALNFKEAKNSNYYFLLMKMYHLLNANEDKLNFVSQYVNAVEKIKGLMVFKPILPYSDIYTHKNISLISNLKTVSTFNPMSNEILVKVKQTLQMDQSNCQVASMLALSGKLLNDESHLRLAEEVLNGCIELSKIPGSGGVFPSNVVLEKCYEETNNDCTYNKEKKIKSIFMNEDNSKSDDESIFGFTGIKINGDENSNGFNNLKKRTWINKRVFVDKDKDNTDDDHGNDNSRQKNNNIDNKQQIISHQNVLGADADDDDDDDDGLTPKPPKKTYSIGTEYPKSFTKENVDATEGKWINKPDIPFFLNDASTDYFLYPEIPEALFYMYRITGDPKWRKIGGETFDNMIKVIQQRGPKGTIDISSLSDVFNKVHSDDLPHYWFTQTLKYYYLLFADHSVLSLDDYVFSSDGHPFKKVKIINNNLMKNYDIAWDLILDDD</sequence>
<evidence type="ECO:0000256" key="1">
    <source>
        <dbReference type="ARBA" id="ARBA00001913"/>
    </source>
</evidence>
<dbReference type="InterPro" id="IPR012341">
    <property type="entry name" value="6hp_glycosidase-like_sf"/>
</dbReference>
<dbReference type="PANTHER" id="PTHR11742:SF103">
    <property type="entry name" value="ENDOPLASMIC RETICULUM MANNOSIDASE MNL2-RELATED"/>
    <property type="match status" value="1"/>
</dbReference>
<keyword evidence="6" id="KW-0106">Calcium</keyword>
<dbReference type="InterPro" id="IPR001382">
    <property type="entry name" value="Glyco_hydro_47"/>
</dbReference>
<evidence type="ECO:0000313" key="9">
    <source>
        <dbReference type="EMBL" id="SSD60332.1"/>
    </source>
</evidence>
<keyword evidence="5" id="KW-1015">Disulfide bond</keyword>
<dbReference type="GO" id="GO:0005975">
    <property type="term" value="P:carbohydrate metabolic process"/>
    <property type="evidence" value="ECO:0007669"/>
    <property type="project" value="InterPro"/>
</dbReference>
<dbReference type="GO" id="GO:0016020">
    <property type="term" value="C:membrane"/>
    <property type="evidence" value="ECO:0007669"/>
    <property type="project" value="InterPro"/>
</dbReference>
<comment type="pathway">
    <text evidence="2">Protein modification; protein glycosylation.</text>
</comment>
<feature type="compositionally biased region" description="Basic and acidic residues" evidence="8">
    <location>
        <begin position="667"/>
        <end position="682"/>
    </location>
</feature>
<dbReference type="GO" id="GO:0005783">
    <property type="term" value="C:endoplasmic reticulum"/>
    <property type="evidence" value="ECO:0007669"/>
    <property type="project" value="TreeGrafter"/>
</dbReference>
<comment type="similarity">
    <text evidence="3 7">Belongs to the glycosyl hydrolase 47 family.</text>
</comment>
<evidence type="ECO:0000256" key="6">
    <source>
        <dbReference type="PIRSR" id="PIRSR601382-2"/>
    </source>
</evidence>
<dbReference type="Proteomes" id="UP000262825">
    <property type="component" value="Unassembled WGS sequence"/>
</dbReference>
<dbReference type="VEuPathDB" id="FungiDB:SCODWIG_02093"/>
<comment type="cofactor">
    <cofactor evidence="1 6">
        <name>Ca(2+)</name>
        <dbReference type="ChEBI" id="CHEBI:29108"/>
    </cofactor>
</comment>
<feature type="region of interest" description="Disordered" evidence="8">
    <location>
        <begin position="667"/>
        <end position="728"/>
    </location>
</feature>
<dbReference type="EMBL" id="UFAJ01000328">
    <property type="protein sequence ID" value="SSD60332.1"/>
    <property type="molecule type" value="Genomic_DNA"/>
</dbReference>
<reference evidence="10" key="1">
    <citation type="submission" date="2018-06" db="EMBL/GenBank/DDBJ databases">
        <authorList>
            <person name="Guldener U."/>
        </authorList>
    </citation>
    <scope>NUCLEOTIDE SEQUENCE [LARGE SCALE GENOMIC DNA]</scope>
    <source>
        <strain evidence="10">UTAD17</strain>
    </source>
</reference>
<name>A0A376B6Q9_9ASCO</name>
<accession>A0A376B6Q9</accession>
<dbReference type="GO" id="GO:0036503">
    <property type="term" value="P:ERAD pathway"/>
    <property type="evidence" value="ECO:0007669"/>
    <property type="project" value="UniProtKB-ARBA"/>
</dbReference>
<organism evidence="9 10">
    <name type="scientific">Saccharomycodes ludwigii</name>
    <dbReference type="NCBI Taxonomy" id="36035"/>
    <lineage>
        <taxon>Eukaryota</taxon>
        <taxon>Fungi</taxon>
        <taxon>Dikarya</taxon>
        <taxon>Ascomycota</taxon>
        <taxon>Saccharomycotina</taxon>
        <taxon>Saccharomycetes</taxon>
        <taxon>Saccharomycodales</taxon>
        <taxon>Saccharomycodaceae</taxon>
        <taxon>Saccharomycodes</taxon>
    </lineage>
</organism>
<dbReference type="Pfam" id="PF01532">
    <property type="entry name" value="Glyco_hydro_47"/>
    <property type="match status" value="1"/>
</dbReference>
<evidence type="ECO:0000313" key="10">
    <source>
        <dbReference type="Proteomes" id="UP000262825"/>
    </source>
</evidence>
<dbReference type="InterPro" id="IPR050749">
    <property type="entry name" value="Glycosyl_Hydrolase_47"/>
</dbReference>
<dbReference type="SUPFAM" id="SSF48225">
    <property type="entry name" value="Seven-hairpin glycosidases"/>
    <property type="match status" value="1"/>
</dbReference>
<evidence type="ECO:0000256" key="4">
    <source>
        <dbReference type="ARBA" id="ARBA00022801"/>
    </source>
</evidence>
<evidence type="ECO:0000256" key="3">
    <source>
        <dbReference type="ARBA" id="ARBA00007658"/>
    </source>
</evidence>
<keyword evidence="10" id="KW-1185">Reference proteome</keyword>